<dbReference type="Proteomes" id="UP000499080">
    <property type="component" value="Unassembled WGS sequence"/>
</dbReference>
<gene>
    <name evidence="1" type="ORF">AVEN_86104_1</name>
</gene>
<proteinExistence type="predicted"/>
<organism evidence="1 2">
    <name type="scientific">Araneus ventricosus</name>
    <name type="common">Orbweaver spider</name>
    <name type="synonym">Epeira ventricosa</name>
    <dbReference type="NCBI Taxonomy" id="182803"/>
    <lineage>
        <taxon>Eukaryota</taxon>
        <taxon>Metazoa</taxon>
        <taxon>Ecdysozoa</taxon>
        <taxon>Arthropoda</taxon>
        <taxon>Chelicerata</taxon>
        <taxon>Arachnida</taxon>
        <taxon>Araneae</taxon>
        <taxon>Araneomorphae</taxon>
        <taxon>Entelegynae</taxon>
        <taxon>Araneoidea</taxon>
        <taxon>Araneidae</taxon>
        <taxon>Araneus</taxon>
    </lineage>
</organism>
<comment type="caution">
    <text evidence="1">The sequence shown here is derived from an EMBL/GenBank/DDBJ whole genome shotgun (WGS) entry which is preliminary data.</text>
</comment>
<keyword evidence="2" id="KW-1185">Reference proteome</keyword>
<accession>A0A4Y2KG00</accession>
<name>A0A4Y2KG00_ARAVE</name>
<sequence length="102" mass="11718">MKTVTVEEGNTPDKNSTKKKKVAKRHLDCLCFESEDSIHSFEFPQDDTDDNLDTYDLDNEECIICSEQLKTKLGFHCFKCTLWAHSTCTGWDKIQAHGVLFL</sequence>
<evidence type="ECO:0000313" key="2">
    <source>
        <dbReference type="Proteomes" id="UP000499080"/>
    </source>
</evidence>
<evidence type="ECO:0000313" key="1">
    <source>
        <dbReference type="EMBL" id="GBN01235.1"/>
    </source>
</evidence>
<protein>
    <submittedName>
        <fullName evidence="1">Uncharacterized protein</fullName>
    </submittedName>
</protein>
<dbReference type="EMBL" id="BGPR01004597">
    <property type="protein sequence ID" value="GBN01235.1"/>
    <property type="molecule type" value="Genomic_DNA"/>
</dbReference>
<reference evidence="1 2" key="1">
    <citation type="journal article" date="2019" name="Sci. Rep.">
        <title>Orb-weaving spider Araneus ventricosus genome elucidates the spidroin gene catalogue.</title>
        <authorList>
            <person name="Kono N."/>
            <person name="Nakamura H."/>
            <person name="Ohtoshi R."/>
            <person name="Moran D.A.P."/>
            <person name="Shinohara A."/>
            <person name="Yoshida Y."/>
            <person name="Fujiwara M."/>
            <person name="Mori M."/>
            <person name="Tomita M."/>
            <person name="Arakawa K."/>
        </authorList>
    </citation>
    <scope>NUCLEOTIDE SEQUENCE [LARGE SCALE GENOMIC DNA]</scope>
</reference>
<dbReference type="AlphaFoldDB" id="A0A4Y2KG00"/>